<gene>
    <name evidence="2" type="ORF">FOB82_01015</name>
</gene>
<accession>A0A6B8TCY1</accession>
<dbReference type="Proteomes" id="UP000426857">
    <property type="component" value="Chromosome"/>
</dbReference>
<protein>
    <submittedName>
        <fullName evidence="2">Uncharacterized protein</fullName>
    </submittedName>
</protein>
<name>A0A6B8TCY1_9CORY</name>
<feature type="region of interest" description="Disordered" evidence="1">
    <location>
        <begin position="155"/>
        <end position="183"/>
    </location>
</feature>
<proteinExistence type="predicted"/>
<dbReference type="KEGG" id="cxe:FOB82_01015"/>
<evidence type="ECO:0000256" key="1">
    <source>
        <dbReference type="SAM" id="MobiDB-lite"/>
    </source>
</evidence>
<reference evidence="2 3" key="1">
    <citation type="submission" date="2019-11" db="EMBL/GenBank/DDBJ databases">
        <title>FDA dAtabase for Regulatory Grade micrObial Sequences (FDA-ARGOS): Supporting development and validation of Infectious Disease Dx tests.</title>
        <authorList>
            <person name="Kerrigan L."/>
            <person name="Long C."/>
            <person name="Tallon L."/>
            <person name="Sadzewicz L."/>
            <person name="Vavikolanu K."/>
            <person name="Mehta A."/>
            <person name="Aluvathingal J."/>
            <person name="Nadendla S."/>
            <person name="Yan Y."/>
            <person name="Sichtig H."/>
        </authorList>
    </citation>
    <scope>NUCLEOTIDE SEQUENCE [LARGE SCALE GENOMIC DNA]</scope>
    <source>
        <strain evidence="2 3">FDAARGOS_674</strain>
    </source>
</reference>
<evidence type="ECO:0000313" key="3">
    <source>
        <dbReference type="Proteomes" id="UP000426857"/>
    </source>
</evidence>
<evidence type="ECO:0000313" key="2">
    <source>
        <dbReference type="EMBL" id="QGS33738.1"/>
    </source>
</evidence>
<organism evidence="2 3">
    <name type="scientific">Corynebacterium xerosis</name>
    <dbReference type="NCBI Taxonomy" id="1725"/>
    <lineage>
        <taxon>Bacteria</taxon>
        <taxon>Bacillati</taxon>
        <taxon>Actinomycetota</taxon>
        <taxon>Actinomycetes</taxon>
        <taxon>Mycobacteriales</taxon>
        <taxon>Corynebacteriaceae</taxon>
        <taxon>Corynebacterium</taxon>
    </lineage>
</organism>
<dbReference type="RefSeq" id="WP_155867302.1">
    <property type="nucleotide sequence ID" value="NZ_CP046322.1"/>
</dbReference>
<dbReference type="AlphaFoldDB" id="A0A6B8TCY1"/>
<sequence length="183" mass="19966">MPISPAFNTWRVRYGDGTSDANHGADGWAIGSETSSAPRPRWHLEHPSTLVYFEKLPIWGGVGHRPGDYLPNSVDVLWSESAEGTPSGSGPQWRPSPIPGDATRIELTCPDNPDADGTAIFDLRHRLCLMYKLRHRGERQWGFVVDALLIGDGSDWRSTPATPGRDRSSPGAGVTPAGSERPR</sequence>
<dbReference type="EMBL" id="CP046322">
    <property type="protein sequence ID" value="QGS33738.1"/>
    <property type="molecule type" value="Genomic_DNA"/>
</dbReference>